<dbReference type="Pfam" id="PF13238">
    <property type="entry name" value="AAA_18"/>
    <property type="match status" value="1"/>
</dbReference>
<dbReference type="FunCoup" id="A0A7M7JR57">
    <property type="interactions" value="91"/>
</dbReference>
<sequence>MVVGDSFLVIGVSGTTNAGKTTLVERLRHELPEARFLRQDTFFISEDDPRHQWLETDTFRHQNWELPSAINFNLFKKEVRLLTASASGLPYRILLLEGHLLFSDPELVVWCDKKYFLTLSKEQCRERRNRRTYQPSDPPGYFDACIYPEYLNYLSYVQENVKDVAYLDGANPQEMIFQKIFNDIKNLIAAQNFFKTLTVGDASFS</sequence>
<dbReference type="RefSeq" id="XP_022651079.1">
    <property type="nucleotide sequence ID" value="XM_022795344.1"/>
</dbReference>
<dbReference type="InterPro" id="IPR027417">
    <property type="entry name" value="P-loop_NTPase"/>
</dbReference>
<organism evidence="1 2">
    <name type="scientific">Varroa destructor</name>
    <name type="common">Honeybee mite</name>
    <dbReference type="NCBI Taxonomy" id="109461"/>
    <lineage>
        <taxon>Eukaryota</taxon>
        <taxon>Metazoa</taxon>
        <taxon>Ecdysozoa</taxon>
        <taxon>Arthropoda</taxon>
        <taxon>Chelicerata</taxon>
        <taxon>Arachnida</taxon>
        <taxon>Acari</taxon>
        <taxon>Parasitiformes</taxon>
        <taxon>Mesostigmata</taxon>
        <taxon>Gamasina</taxon>
        <taxon>Dermanyssoidea</taxon>
        <taxon>Varroidae</taxon>
        <taxon>Varroa</taxon>
    </lineage>
</organism>
<dbReference type="Proteomes" id="UP000594260">
    <property type="component" value="Unplaced"/>
</dbReference>
<dbReference type="RefSeq" id="XP_022651078.1">
    <property type="nucleotide sequence ID" value="XM_022795343.1"/>
</dbReference>
<evidence type="ECO:0000313" key="2">
    <source>
        <dbReference type="Proteomes" id="UP000594260"/>
    </source>
</evidence>
<dbReference type="EnsemblMetazoa" id="XM_022795343">
    <property type="protein sequence ID" value="XP_022651078"/>
    <property type="gene ID" value="LOC111246178"/>
</dbReference>
<proteinExistence type="predicted"/>
<dbReference type="InParanoid" id="A0A7M7JR57"/>
<dbReference type="KEGG" id="vde:111246178"/>
<reference evidence="1" key="1">
    <citation type="submission" date="2021-01" db="UniProtKB">
        <authorList>
            <consortium name="EnsemblMetazoa"/>
        </authorList>
    </citation>
    <scope>IDENTIFICATION</scope>
</reference>
<protein>
    <recommendedName>
        <fullName evidence="3">Uridine kinase</fullName>
    </recommendedName>
</protein>
<dbReference type="AlphaFoldDB" id="A0A7M7JR57"/>
<dbReference type="EnsemblMetazoa" id="XM_022795341">
    <property type="protein sequence ID" value="XP_022651076"/>
    <property type="gene ID" value="LOC111246178"/>
</dbReference>
<keyword evidence="2" id="KW-1185">Reference proteome</keyword>
<dbReference type="EnsemblMetazoa" id="XM_022795344">
    <property type="protein sequence ID" value="XP_022651079"/>
    <property type="gene ID" value="LOC111246178"/>
</dbReference>
<dbReference type="OMA" id="VWPEYLK"/>
<dbReference type="PANTHER" id="PTHR10285">
    <property type="entry name" value="URIDINE KINASE"/>
    <property type="match status" value="1"/>
</dbReference>
<name>A0A7M7JR57_VARDE</name>
<dbReference type="RefSeq" id="XP_022651076.1">
    <property type="nucleotide sequence ID" value="XM_022795341.1"/>
</dbReference>
<evidence type="ECO:0000313" key="1">
    <source>
        <dbReference type="EnsemblMetazoa" id="XP_022651078"/>
    </source>
</evidence>
<dbReference type="SUPFAM" id="SSF52540">
    <property type="entry name" value="P-loop containing nucleoside triphosphate hydrolases"/>
    <property type="match status" value="1"/>
</dbReference>
<dbReference type="GeneID" id="111246178"/>
<dbReference type="OrthoDB" id="10041966at2759"/>
<accession>A0A7M7JR57</accession>
<evidence type="ECO:0008006" key="3">
    <source>
        <dbReference type="Google" id="ProtNLM"/>
    </source>
</evidence>
<dbReference type="Gene3D" id="3.40.50.300">
    <property type="entry name" value="P-loop containing nucleotide triphosphate hydrolases"/>
    <property type="match status" value="1"/>
</dbReference>